<dbReference type="GeneID" id="86889954"/>
<reference evidence="2 4" key="2">
    <citation type="submission" date="2020-03" db="EMBL/GenBank/DDBJ databases">
        <title>Genomic Encyclopedia of Type Strains, Phase IV (KMG-IV): sequencing the most valuable type-strain genomes for metagenomic binning, comparative biology and taxonomic classification.</title>
        <authorList>
            <person name="Goeker M."/>
        </authorList>
    </citation>
    <scope>NUCLEOTIDE SEQUENCE [LARGE SCALE GENOMIC DNA]</scope>
    <source>
        <strain evidence="2 4">DSM 105722</strain>
    </source>
</reference>
<evidence type="ECO:0000313" key="5">
    <source>
        <dbReference type="Proteomes" id="UP001302374"/>
    </source>
</evidence>
<name>A0A7X6BIA7_9BACT</name>
<dbReference type="EMBL" id="CP043839">
    <property type="protein sequence ID" value="WOF11044.1"/>
    <property type="molecule type" value="Genomic_DNA"/>
</dbReference>
<organism evidence="2 4">
    <name type="scientific">Butyricimonas paravirosa</name>
    <dbReference type="NCBI Taxonomy" id="1472417"/>
    <lineage>
        <taxon>Bacteria</taxon>
        <taxon>Pseudomonadati</taxon>
        <taxon>Bacteroidota</taxon>
        <taxon>Bacteroidia</taxon>
        <taxon>Bacteroidales</taxon>
        <taxon>Odoribacteraceae</taxon>
        <taxon>Butyricimonas</taxon>
    </lineage>
</organism>
<reference evidence="3 5" key="1">
    <citation type="submission" date="2019-09" db="EMBL/GenBank/DDBJ databases">
        <title>Butyricimonas paravirosa DSM 105722 (=214-4 = JCM 18677 = CCUG 65563).</title>
        <authorList>
            <person name="Le Roy T."/>
            <person name="Cani P.D."/>
        </authorList>
    </citation>
    <scope>NUCLEOTIDE SEQUENCE [LARGE SCALE GENOMIC DNA]</scope>
    <source>
        <strain evidence="3 5">DSM 105722</strain>
    </source>
</reference>
<dbReference type="RefSeq" id="WP_118302213.1">
    <property type="nucleotide sequence ID" value="NZ_BMPA01000003.1"/>
</dbReference>
<sequence>MSKKGLLTYAFNSNGNFVHIDEVPKGLACDCYCPSCKEKLVAKNGGVKRIHHFAHASGMDCEAAYETMLHKLAKLRVQEAFMSKDVFNVSFEYRSYCPQVNSCTFVRYGDCYKATQKIFNLKEFYDSCEQEVQYESINRRSDLKIFSSKNPNLPPIYIEFFVTHASDSNKLHNGGKIIEVKLETEDDIQSIIDNGFVESNRQINKDEIDARLYPECYTTFWGFKSEDYNESSINQEVEFSRYILYTSGKSRCYQDTSFCKKIKKARSQSLMEICFHTPVAFGIYELAKYQGYKRFGIKNCLYCKNYVDSYDGLGKLCRLYKYLGINRFDQHDTARAKNCSRFILNHEEMDEELKRFESLSKSEYTELE</sequence>
<dbReference type="InterPro" id="IPR057253">
    <property type="entry name" value="CoiA-like_N"/>
</dbReference>
<evidence type="ECO:0000313" key="3">
    <source>
        <dbReference type="EMBL" id="WOF11044.1"/>
    </source>
</evidence>
<dbReference type="AlphaFoldDB" id="A0A7X6BIA7"/>
<evidence type="ECO:0000259" key="1">
    <source>
        <dbReference type="Pfam" id="PF25164"/>
    </source>
</evidence>
<dbReference type="Proteomes" id="UP000576368">
    <property type="component" value="Unassembled WGS sequence"/>
</dbReference>
<dbReference type="Proteomes" id="UP001302374">
    <property type="component" value="Chromosome"/>
</dbReference>
<evidence type="ECO:0000313" key="4">
    <source>
        <dbReference type="Proteomes" id="UP000576368"/>
    </source>
</evidence>
<dbReference type="Pfam" id="PF25164">
    <property type="entry name" value="CoiA_N"/>
    <property type="match status" value="1"/>
</dbReference>
<proteinExistence type="predicted"/>
<keyword evidence="5" id="KW-1185">Reference proteome</keyword>
<evidence type="ECO:0000313" key="2">
    <source>
        <dbReference type="EMBL" id="NJC17174.1"/>
    </source>
</evidence>
<protein>
    <recommendedName>
        <fullName evidence="1">Competence protein CoiA-like N-terminal domain-containing protein</fullName>
    </recommendedName>
</protein>
<gene>
    <name evidence="3" type="ORF">F1644_01580</name>
    <name evidence="2" type="ORF">GGR15_000785</name>
</gene>
<accession>A0A7X6BIA7</accession>
<feature type="domain" description="Competence protein CoiA-like N-terminal" evidence="1">
    <location>
        <begin position="31"/>
        <end position="63"/>
    </location>
</feature>
<dbReference type="EMBL" id="JAATLI010000003">
    <property type="protein sequence ID" value="NJC17174.1"/>
    <property type="molecule type" value="Genomic_DNA"/>
</dbReference>